<proteinExistence type="predicted"/>
<dbReference type="InParanoid" id="A0A2P5HE84"/>
<dbReference type="Gene3D" id="2.30.110.10">
    <property type="entry name" value="Electron Transport, Fmn-binding Protein, Chain A"/>
    <property type="match status" value="1"/>
</dbReference>
<reference evidence="1" key="1">
    <citation type="submission" date="2017-09" db="EMBL/GenBank/DDBJ databases">
        <title>Polyketide synthases of a Diaporthe helianthi virulent isolate.</title>
        <authorList>
            <person name="Baroncelli R."/>
        </authorList>
    </citation>
    <scope>NUCLEOTIDE SEQUENCE [LARGE SCALE GENOMIC DNA]</scope>
    <source>
        <strain evidence="1">7/96</strain>
    </source>
</reference>
<dbReference type="InterPro" id="IPR024747">
    <property type="entry name" value="Pyridox_Oxase-rel"/>
</dbReference>
<keyword evidence="2" id="KW-1185">Reference proteome</keyword>
<organism evidence="1 2">
    <name type="scientific">Diaporthe helianthi</name>
    <dbReference type="NCBI Taxonomy" id="158607"/>
    <lineage>
        <taxon>Eukaryota</taxon>
        <taxon>Fungi</taxon>
        <taxon>Dikarya</taxon>
        <taxon>Ascomycota</taxon>
        <taxon>Pezizomycotina</taxon>
        <taxon>Sordariomycetes</taxon>
        <taxon>Sordariomycetidae</taxon>
        <taxon>Diaporthales</taxon>
        <taxon>Diaporthaceae</taxon>
        <taxon>Diaporthe</taxon>
    </lineage>
</organism>
<dbReference type="AlphaFoldDB" id="A0A2P5HE84"/>
<gene>
    <name evidence="1" type="ORF">DHEL01_v213049</name>
</gene>
<dbReference type="PANTHER" id="PTHR34071">
    <property type="entry name" value="5-NITROIMIDAZOLE ANTIBIOTICS RESISTANCE PROTEIN, NIMA-FAMILY-RELATED PROTEIN-RELATED"/>
    <property type="match status" value="1"/>
</dbReference>
<dbReference type="EMBL" id="MAVT02004093">
    <property type="protein sequence ID" value="POS68557.1"/>
    <property type="molecule type" value="Genomic_DNA"/>
</dbReference>
<evidence type="ECO:0008006" key="3">
    <source>
        <dbReference type="Google" id="ProtNLM"/>
    </source>
</evidence>
<dbReference type="Proteomes" id="UP000094444">
    <property type="component" value="Unassembled WGS sequence"/>
</dbReference>
<name>A0A2P5HE84_DIAHE</name>
<dbReference type="SUPFAM" id="SSF50475">
    <property type="entry name" value="FMN-binding split barrel"/>
    <property type="match status" value="1"/>
</dbReference>
<protein>
    <recommendedName>
        <fullName evidence="3">Flavin-nucleotide-binding protein</fullName>
    </recommendedName>
</protein>
<dbReference type="OrthoDB" id="444432at2759"/>
<sequence>MKVESPRASKLVDGISPQTQQLQQNLITSDSAINRHKERGHYDVETVHSIINSTPVAHVSFIPDPADPKPVVLPMIARVGCFDNQEPAIYIHGYVSARMFRPQTGRPHAGHPQPAGHGDSDYSGFPVCVAATKIDNLILALTPFNHSYDYRSAVVHGTAALLDPGTRSSPANRDEIEFALRLITNSMVTDRWDNTRAPDEADIAATRILKVRIESASAKIRDSGVKDDAKDLKSNETTARVWTGVIPYIEMLGEPQPAETNKVARLPSYVEEHVRVHNQKAGAHFASGGLVGKVLGSLFGR</sequence>
<dbReference type="Pfam" id="PF12900">
    <property type="entry name" value="Pyridox_ox_2"/>
    <property type="match status" value="1"/>
</dbReference>
<comment type="caution">
    <text evidence="1">The sequence shown here is derived from an EMBL/GenBank/DDBJ whole genome shotgun (WGS) entry which is preliminary data.</text>
</comment>
<dbReference type="STRING" id="158607.A0A2P5HE84"/>
<dbReference type="PANTHER" id="PTHR34071:SF2">
    <property type="entry name" value="FLAVIN-NUCLEOTIDE-BINDING PROTEIN"/>
    <property type="match status" value="1"/>
</dbReference>
<accession>A0A2P5HE84</accession>
<evidence type="ECO:0000313" key="2">
    <source>
        <dbReference type="Proteomes" id="UP000094444"/>
    </source>
</evidence>
<evidence type="ECO:0000313" key="1">
    <source>
        <dbReference type="EMBL" id="POS68557.1"/>
    </source>
</evidence>
<dbReference type="InterPro" id="IPR012349">
    <property type="entry name" value="Split_barrel_FMN-bd"/>
</dbReference>